<organism evidence="1 2">
    <name type="scientific">Novosphingobium indicum</name>
    <dbReference type="NCBI Taxonomy" id="462949"/>
    <lineage>
        <taxon>Bacteria</taxon>
        <taxon>Pseudomonadati</taxon>
        <taxon>Pseudomonadota</taxon>
        <taxon>Alphaproteobacteria</taxon>
        <taxon>Sphingomonadales</taxon>
        <taxon>Sphingomonadaceae</taxon>
        <taxon>Novosphingobium</taxon>
    </lineage>
</organism>
<name>A0ABQ2JDS4_9SPHN</name>
<proteinExistence type="predicted"/>
<sequence>MQGRADPGFAAPSLKLGRNDARVVEHQHVPLPEQHREIPHVTIRERRASFDYKHARGIARPRRTQGDPLLRKVEIEEVYTHGGAR</sequence>
<dbReference type="Proteomes" id="UP000605099">
    <property type="component" value="Unassembled WGS sequence"/>
</dbReference>
<dbReference type="EMBL" id="BMLK01000004">
    <property type="protein sequence ID" value="GGN45477.1"/>
    <property type="molecule type" value="Genomic_DNA"/>
</dbReference>
<protein>
    <recommendedName>
        <fullName evidence="3">Transposase</fullName>
    </recommendedName>
</protein>
<evidence type="ECO:0000313" key="2">
    <source>
        <dbReference type="Proteomes" id="UP000605099"/>
    </source>
</evidence>
<keyword evidence="2" id="KW-1185">Reference proteome</keyword>
<evidence type="ECO:0000313" key="1">
    <source>
        <dbReference type="EMBL" id="GGN45477.1"/>
    </source>
</evidence>
<comment type="caution">
    <text evidence="1">The sequence shown here is derived from an EMBL/GenBank/DDBJ whole genome shotgun (WGS) entry which is preliminary data.</text>
</comment>
<reference evidence="2" key="1">
    <citation type="journal article" date="2019" name="Int. J. Syst. Evol. Microbiol.">
        <title>The Global Catalogue of Microorganisms (GCM) 10K type strain sequencing project: providing services to taxonomists for standard genome sequencing and annotation.</title>
        <authorList>
            <consortium name="The Broad Institute Genomics Platform"/>
            <consortium name="The Broad Institute Genome Sequencing Center for Infectious Disease"/>
            <person name="Wu L."/>
            <person name="Ma J."/>
        </authorList>
    </citation>
    <scope>NUCLEOTIDE SEQUENCE [LARGE SCALE GENOMIC DNA]</scope>
    <source>
        <strain evidence="2">CGMCC 1.6784</strain>
    </source>
</reference>
<accession>A0ABQ2JDS4</accession>
<evidence type="ECO:0008006" key="3">
    <source>
        <dbReference type="Google" id="ProtNLM"/>
    </source>
</evidence>
<gene>
    <name evidence="1" type="ORF">GCM10011349_11590</name>
</gene>